<proteinExistence type="predicted"/>
<reference evidence="1 2" key="1">
    <citation type="submission" date="2016-09" db="EMBL/GenBank/DDBJ databases">
        <title>Extensive genetic diversity and differential bi-allelic expression allows diatom success in the polar Southern Ocean.</title>
        <authorList>
            <consortium name="DOE Joint Genome Institute"/>
            <person name="Mock T."/>
            <person name="Otillar R.P."/>
            <person name="Strauss J."/>
            <person name="Dupont C."/>
            <person name="Frickenhaus S."/>
            <person name="Maumus F."/>
            <person name="Mcmullan M."/>
            <person name="Sanges R."/>
            <person name="Schmutz J."/>
            <person name="Toseland A."/>
            <person name="Valas R."/>
            <person name="Veluchamy A."/>
            <person name="Ward B.J."/>
            <person name="Allen A."/>
            <person name="Barry K."/>
            <person name="Falciatore A."/>
            <person name="Ferrante M."/>
            <person name="Fortunato A.E."/>
            <person name="Gloeckner G."/>
            <person name="Gruber A."/>
            <person name="Hipkin R."/>
            <person name="Janech M."/>
            <person name="Kroth P."/>
            <person name="Leese F."/>
            <person name="Lindquist E."/>
            <person name="Lyon B.R."/>
            <person name="Martin J."/>
            <person name="Mayer C."/>
            <person name="Parker M."/>
            <person name="Quesneville H."/>
            <person name="Raymond J."/>
            <person name="Uhlig C."/>
            <person name="Valentin K.U."/>
            <person name="Worden A.Z."/>
            <person name="Armbrust E.V."/>
            <person name="Bowler C."/>
            <person name="Green B."/>
            <person name="Moulton V."/>
            <person name="Van Oosterhout C."/>
            <person name="Grigoriev I."/>
        </authorList>
    </citation>
    <scope>NUCLEOTIDE SEQUENCE [LARGE SCALE GENOMIC DNA]</scope>
    <source>
        <strain evidence="1 2">CCMP1102</strain>
    </source>
</reference>
<dbReference type="AlphaFoldDB" id="A0A1E7FIW5"/>
<gene>
    <name evidence="1" type="ORF">FRACYDRAFT_184300</name>
</gene>
<evidence type="ECO:0008006" key="3">
    <source>
        <dbReference type="Google" id="ProtNLM"/>
    </source>
</evidence>
<dbReference type="PANTHER" id="PTHR21530:SF7">
    <property type="entry name" value="TRAB DOMAIN-CONTAINING PROTEIN"/>
    <property type="match status" value="1"/>
</dbReference>
<protein>
    <recommendedName>
        <fullName evidence="3">TraB-domain-containing protein</fullName>
    </recommendedName>
</protein>
<dbReference type="OrthoDB" id="193600at2759"/>
<keyword evidence="2" id="KW-1185">Reference proteome</keyword>
<accession>A0A1E7FIW5</accession>
<name>A0A1E7FIW5_9STRA</name>
<organism evidence="1 2">
    <name type="scientific">Fragilariopsis cylindrus CCMP1102</name>
    <dbReference type="NCBI Taxonomy" id="635003"/>
    <lineage>
        <taxon>Eukaryota</taxon>
        <taxon>Sar</taxon>
        <taxon>Stramenopiles</taxon>
        <taxon>Ochrophyta</taxon>
        <taxon>Bacillariophyta</taxon>
        <taxon>Bacillariophyceae</taxon>
        <taxon>Bacillariophycidae</taxon>
        <taxon>Bacillariales</taxon>
        <taxon>Bacillariaceae</taxon>
        <taxon>Fragilariopsis</taxon>
    </lineage>
</organism>
<evidence type="ECO:0000313" key="2">
    <source>
        <dbReference type="Proteomes" id="UP000095751"/>
    </source>
</evidence>
<sequence length="369" mass="40654">MATNTATEIGIAKPLSESILGPNNRQILEFIEPSTNVTVLLIGSMHYNPASISLVENTLEELGSTNKLGSVIIESCDIRWNKTQEILDKNPNPNDKDFLGNEMRAAWEISSLKYNRPTILGDQRINVTVDALKASFKDTVQDIFIRGPNGWKHSLEEIQEGWSQTTPINNDNLLPSEKNQGLQGLNALSFLDPRLLISLPVSLVKYPLSFFLKDPIPFGLFFSSIIASTTASDLLSSQLQPERTFADYILSVSFAILETVVFARLLLKPLLAERNDILAKSILDQCKIYSTTATTNGGNDNNNWFQQFFKLDSKSRTSDSDPSITYVPGCSPSEMNGGVGEGGERPVVVAVLGMAHCNGIMKLLKEQKV</sequence>
<dbReference type="KEGG" id="fcy:FRACYDRAFT_184300"/>
<dbReference type="InterPro" id="IPR046345">
    <property type="entry name" value="TraB_PrgY-like"/>
</dbReference>
<dbReference type="PANTHER" id="PTHR21530">
    <property type="entry name" value="PHEROMONE SHUTDOWN PROTEIN"/>
    <property type="match status" value="1"/>
</dbReference>
<dbReference type="EMBL" id="KV784357">
    <property type="protein sequence ID" value="OEU17985.1"/>
    <property type="molecule type" value="Genomic_DNA"/>
</dbReference>
<evidence type="ECO:0000313" key="1">
    <source>
        <dbReference type="EMBL" id="OEU17985.1"/>
    </source>
</evidence>
<dbReference type="InParanoid" id="A0A1E7FIW5"/>
<dbReference type="Proteomes" id="UP000095751">
    <property type="component" value="Unassembled WGS sequence"/>
</dbReference>